<dbReference type="RefSeq" id="WP_204660298.1">
    <property type="nucleotide sequence ID" value="NZ_CP056775.1"/>
</dbReference>
<dbReference type="Gene3D" id="3.10.450.50">
    <property type="match status" value="1"/>
</dbReference>
<keyword evidence="3" id="KW-1185">Reference proteome</keyword>
<organism evidence="2 3">
    <name type="scientific">Dyadobacter sandarakinus</name>
    <dbReference type="NCBI Taxonomy" id="2747268"/>
    <lineage>
        <taxon>Bacteria</taxon>
        <taxon>Pseudomonadati</taxon>
        <taxon>Bacteroidota</taxon>
        <taxon>Cytophagia</taxon>
        <taxon>Cytophagales</taxon>
        <taxon>Spirosomataceae</taxon>
        <taxon>Dyadobacter</taxon>
    </lineage>
</organism>
<dbReference type="InterPro" id="IPR037401">
    <property type="entry name" value="SnoaL-like"/>
</dbReference>
<reference evidence="2 3" key="1">
    <citation type="submission" date="2020-06" db="EMBL/GenBank/DDBJ databases">
        <title>Dyadobacter sandarakinus sp. nov., isolated from the soil of the Arctic Yellow River Station.</title>
        <authorList>
            <person name="Zhang Y."/>
            <person name="Peng F."/>
        </authorList>
    </citation>
    <scope>NUCLEOTIDE SEQUENCE [LARGE SCALE GENOMIC DNA]</scope>
    <source>
        <strain evidence="2 3">Q3-56</strain>
    </source>
</reference>
<dbReference type="InterPro" id="IPR032710">
    <property type="entry name" value="NTF2-like_dom_sf"/>
</dbReference>
<evidence type="ECO:0000313" key="2">
    <source>
        <dbReference type="EMBL" id="QRQ99537.1"/>
    </source>
</evidence>
<feature type="domain" description="SnoaL-like" evidence="1">
    <location>
        <begin position="13"/>
        <end position="123"/>
    </location>
</feature>
<evidence type="ECO:0000313" key="3">
    <source>
        <dbReference type="Proteomes" id="UP000612680"/>
    </source>
</evidence>
<name>A0ABX7I2S4_9BACT</name>
<dbReference type="Pfam" id="PF12680">
    <property type="entry name" value="SnoaL_2"/>
    <property type="match status" value="1"/>
</dbReference>
<dbReference type="Proteomes" id="UP000612680">
    <property type="component" value="Chromosome"/>
</dbReference>
<dbReference type="SUPFAM" id="SSF54427">
    <property type="entry name" value="NTF2-like"/>
    <property type="match status" value="1"/>
</dbReference>
<evidence type="ECO:0000259" key="1">
    <source>
        <dbReference type="Pfam" id="PF12680"/>
    </source>
</evidence>
<dbReference type="EMBL" id="CP056775">
    <property type="protein sequence ID" value="QRQ99537.1"/>
    <property type="molecule type" value="Genomic_DNA"/>
</dbReference>
<sequence length="129" mass="14269">MQADYDKYTQIIARYIEAYNRFDISGMLADMDNHVRFENISAGEINLATEGLEALKKQAQLAATLFSQRTQTVTGLTFKDDLAEVGIAYKGVLATALPNGLKAGDSIEMHGKSVFRFKDGKIVFLQDIS</sequence>
<proteinExistence type="predicted"/>
<gene>
    <name evidence="2" type="ORF">HWI92_00715</name>
</gene>
<accession>A0ABX7I2S4</accession>
<protein>
    <submittedName>
        <fullName evidence="2">Nuclear transport factor 2 family protein</fullName>
    </submittedName>
</protein>